<dbReference type="OrthoDB" id="378654at2"/>
<dbReference type="Proteomes" id="UP000076276">
    <property type="component" value="Unassembled WGS sequence"/>
</dbReference>
<dbReference type="Pfam" id="PF08907">
    <property type="entry name" value="DUF1853"/>
    <property type="match status" value="1"/>
</dbReference>
<gene>
    <name evidence="1" type="ORF">AZH43_00770</name>
</gene>
<evidence type="ECO:0000313" key="2">
    <source>
        <dbReference type="Proteomes" id="UP000076276"/>
    </source>
</evidence>
<dbReference type="RefSeq" id="WP_067665375.1">
    <property type="nucleotide sequence ID" value="NZ_CBCSIK010000001.1"/>
</dbReference>
<sequence length="289" mass="34772">MHFDFLDSNLDERWLHLTHPMARQLAFCVGSPNILRSLPADLPITHSFQFHNDSIWREHLDRYWPRLQYLDQHPDELISFLQKLKSTRLGLRFEMFIWFWLLDSSYHAYQLLGHSIQKIDGARTLGELDFLLLNTESNEIEHWEVALKYYLAERDYSLPFWYGLNRSDTLSRKLHHFTQKQFQFADAMERTIQRRFCVLKGQLYLPSPSSSLTLPDWVNPSRRIGHWGHRIPSGTPQYYRLQRHEWICPLMNASSQNAKWWTDGLYKAMTDERYYMYRQPSLLTLQRCK</sequence>
<proteinExistence type="predicted"/>
<reference evidence="1 2" key="1">
    <citation type="submission" date="2016-03" db="EMBL/GenBank/DDBJ databases">
        <title>Acinetobacter genomospecies 28 strain ANC 4149.</title>
        <authorList>
            <person name="Radolfova-Krizova L."/>
            <person name="Nemec A."/>
        </authorList>
    </citation>
    <scope>NUCLEOTIDE SEQUENCE [LARGE SCALE GENOMIC DNA]</scope>
    <source>
        <strain evidence="1 2">ANC 4149</strain>
    </source>
</reference>
<comment type="caution">
    <text evidence="1">The sequence shown here is derived from an EMBL/GenBank/DDBJ whole genome shotgun (WGS) entry which is preliminary data.</text>
</comment>
<name>A0A151Y6M5_9GAMM</name>
<dbReference type="InterPro" id="IPR015003">
    <property type="entry name" value="DUF1853"/>
</dbReference>
<accession>A0A151Y6M5</accession>
<evidence type="ECO:0008006" key="3">
    <source>
        <dbReference type="Google" id="ProtNLM"/>
    </source>
</evidence>
<organism evidence="1 2">
    <name type="scientific">Acinetobacter pragensis</name>
    <dbReference type="NCBI Taxonomy" id="1806892"/>
    <lineage>
        <taxon>Bacteria</taxon>
        <taxon>Pseudomonadati</taxon>
        <taxon>Pseudomonadota</taxon>
        <taxon>Gammaproteobacteria</taxon>
        <taxon>Moraxellales</taxon>
        <taxon>Moraxellaceae</taxon>
        <taxon>Acinetobacter</taxon>
    </lineage>
</organism>
<keyword evidence="2" id="KW-1185">Reference proteome</keyword>
<dbReference type="AlphaFoldDB" id="A0A151Y6M5"/>
<protein>
    <recommendedName>
        <fullName evidence="3">DUF1853 domain-containing protein</fullName>
    </recommendedName>
</protein>
<dbReference type="STRING" id="1806892.AZH43_00770"/>
<dbReference type="EMBL" id="LUAW01000001">
    <property type="protein sequence ID" value="KYQ73685.1"/>
    <property type="molecule type" value="Genomic_DNA"/>
</dbReference>
<evidence type="ECO:0000313" key="1">
    <source>
        <dbReference type="EMBL" id="KYQ73685.1"/>
    </source>
</evidence>